<organism evidence="2 3">
    <name type="scientific">Roseobacter phage RD-1410W1-01</name>
    <dbReference type="NCBI Taxonomy" id="1815984"/>
    <lineage>
        <taxon>Viruses</taxon>
        <taxon>Duplodnaviria</taxon>
        <taxon>Heunggongvirae</taxon>
        <taxon>Uroviricota</taxon>
        <taxon>Caudoviricetes</taxon>
        <taxon>Schitoviridae</taxon>
        <taxon>Rhodovirinae</taxon>
        <taxon>Aoqinvirus</taxon>
        <taxon>Aoqinvirus RD1410W101</taxon>
    </lineage>
</organism>
<evidence type="ECO:0000313" key="3">
    <source>
        <dbReference type="Proteomes" id="UP000259976"/>
    </source>
</evidence>
<dbReference type="Proteomes" id="UP000259976">
    <property type="component" value="Segment"/>
</dbReference>
<gene>
    <name evidence="2" type="ORF">RDp01_gp05</name>
</gene>
<reference evidence="2 3" key="1">
    <citation type="journal article" date="2016" name="Curr. Microbiol.">
        <title>Characterization and Complete Genome Sequences of Three N4-Like Roseobacter Phages Isolated from the South China Sea.</title>
        <authorList>
            <person name="Li B."/>
            <person name="Zhang S."/>
            <person name="Long L."/>
            <person name="Huang S."/>
        </authorList>
    </citation>
    <scope>NUCLEOTIDE SEQUENCE [LARGE SCALE GENOMIC DNA]</scope>
</reference>
<sequence length="753" mass="84553">MPHPIDYVGTQDDDQTRSVDITHIDPSIREGLFILPSIYGPEASRPLYRYAPFNIDAPFITGSLKLPTELLCEVGKWDGSPTPQFDFQWQADGVDIPGYTNQREDFGVEFDGQAITCEVRGYSVIGEGYGFSDPVNVSIIEPIEARALNYHVVTGLHNTERMTNFNERTLITSGMSALNRQDVVRGVLYFTTGVAADTREDINAKSVHVIQGLASDYKNRVQGNDVAIISFTGQDPLETGVPLPINLVNGDAHMGNLAWTTFGSATYNDGGTYWHTTYNYFWGGTDVTPDQNNTPYSYMYQDVELYDGWLIDVDAGTCSLEINWWQFSDDWRDQANVKVEFLDINKNVIQGNDGPGLWSSPNDVWFPRSFEAPVPANTRYVRLFMEFNWQPGDDDNDAGIDNLTAFIRKGDKVNTRDYGPTFEQWRIRFTQANTWSGCALGELEFRQTSGGADLATNGYEIAGSEANGGLALYAFDDIRNNGYWAGEENGVANGTAWIGYNMQTLVRPEEIDITARSGTNSLQMGRAFLIEGSHDGILWTPVQEYHLNDVGTFSSGQQKQFEVLSGTYDFLLNEVAGTYNTGRNTSSSDNDMAKGNIWQAKARLNLDTIRFKPMNTNTWDYRIYLVRINDLYSKGMVDEILFSSTGTTDGTTNWQEVALGQDYEFEVGDKFAVIVVDYDLVNNPNTSADSQTTEGRVSYLFDMSNESEIRNNKFCYQTETWSTDIDFIYDGFRNNHGYGIDFIYAVDFKGSIF</sequence>
<proteinExistence type="predicted"/>
<dbReference type="InterPro" id="IPR008979">
    <property type="entry name" value="Galactose-bd-like_sf"/>
</dbReference>
<accession>A0A191VYF4</accession>
<dbReference type="Gene3D" id="2.60.120.260">
    <property type="entry name" value="Galactose-binding domain-like"/>
    <property type="match status" value="1"/>
</dbReference>
<evidence type="ECO:0000259" key="1">
    <source>
        <dbReference type="PROSITE" id="PS50835"/>
    </source>
</evidence>
<feature type="domain" description="Ig-like" evidence="1">
    <location>
        <begin position="46"/>
        <end position="138"/>
    </location>
</feature>
<evidence type="ECO:0000313" key="2">
    <source>
        <dbReference type="EMBL" id="ANJ20739.1"/>
    </source>
</evidence>
<protein>
    <submittedName>
        <fullName evidence="2">Structural protein</fullName>
    </submittedName>
</protein>
<dbReference type="PROSITE" id="PS50835">
    <property type="entry name" value="IG_LIKE"/>
    <property type="match status" value="1"/>
</dbReference>
<dbReference type="EMBL" id="KU885989">
    <property type="protein sequence ID" value="ANJ20739.1"/>
    <property type="molecule type" value="Genomic_DNA"/>
</dbReference>
<keyword evidence="3" id="KW-1185">Reference proteome</keyword>
<name>A0A191VYF4_9CAUD</name>
<dbReference type="InterPro" id="IPR007110">
    <property type="entry name" value="Ig-like_dom"/>
</dbReference>
<dbReference type="SUPFAM" id="SSF49785">
    <property type="entry name" value="Galactose-binding domain-like"/>
    <property type="match status" value="1"/>
</dbReference>